<reference evidence="6 7" key="1">
    <citation type="submission" date="2016-11" db="EMBL/GenBank/DDBJ databases">
        <title>Tenacibaculum sp. LPB0136, isolated from marine environment.</title>
        <authorList>
            <person name="Kim E."/>
            <person name="Yi H."/>
        </authorList>
    </citation>
    <scope>NUCLEOTIDE SEQUENCE [LARGE SCALE GENOMIC DNA]</scope>
    <source>
        <strain evidence="6 7">LPB0136</strain>
    </source>
</reference>
<evidence type="ECO:0000313" key="6">
    <source>
        <dbReference type="EMBL" id="APG64414.1"/>
    </source>
</evidence>
<evidence type="ECO:0000256" key="4">
    <source>
        <dbReference type="SAM" id="Phobius"/>
    </source>
</evidence>
<feature type="transmembrane region" description="Helical" evidence="4">
    <location>
        <begin position="290"/>
        <end position="309"/>
    </location>
</feature>
<dbReference type="SMART" id="SM00421">
    <property type="entry name" value="HTH_LUXR"/>
    <property type="match status" value="1"/>
</dbReference>
<dbReference type="OrthoDB" id="1727128at2"/>
<dbReference type="RefSeq" id="WP_072554740.1">
    <property type="nucleotide sequence ID" value="NZ_CP018155.1"/>
</dbReference>
<dbReference type="Proteomes" id="UP000181898">
    <property type="component" value="Chromosome"/>
</dbReference>
<feature type="domain" description="HTH luxR-type" evidence="5">
    <location>
        <begin position="375"/>
        <end position="440"/>
    </location>
</feature>
<evidence type="ECO:0000259" key="5">
    <source>
        <dbReference type="PROSITE" id="PS50043"/>
    </source>
</evidence>
<dbReference type="CDD" id="cd06170">
    <property type="entry name" value="LuxR_C_like"/>
    <property type="match status" value="1"/>
</dbReference>
<dbReference type="GO" id="GO:0003677">
    <property type="term" value="F:DNA binding"/>
    <property type="evidence" value="ECO:0007669"/>
    <property type="project" value="UniProtKB-KW"/>
</dbReference>
<evidence type="ECO:0000256" key="2">
    <source>
        <dbReference type="ARBA" id="ARBA00023125"/>
    </source>
</evidence>
<dbReference type="Gene3D" id="1.10.10.10">
    <property type="entry name" value="Winged helix-like DNA-binding domain superfamily/Winged helix DNA-binding domain"/>
    <property type="match status" value="1"/>
</dbReference>
<evidence type="ECO:0000256" key="1">
    <source>
        <dbReference type="ARBA" id="ARBA00023015"/>
    </source>
</evidence>
<keyword evidence="3" id="KW-0804">Transcription</keyword>
<keyword evidence="7" id="KW-1185">Reference proteome</keyword>
<keyword evidence="4" id="KW-0812">Transmembrane</keyword>
<protein>
    <recommendedName>
        <fullName evidence="5">HTH luxR-type domain-containing protein</fullName>
    </recommendedName>
</protein>
<dbReference type="STRING" id="1850252.LPB136_03110"/>
<evidence type="ECO:0000313" key="7">
    <source>
        <dbReference type="Proteomes" id="UP000181898"/>
    </source>
</evidence>
<feature type="transmembrane region" description="Helical" evidence="4">
    <location>
        <begin position="206"/>
        <end position="224"/>
    </location>
</feature>
<sequence length="444" mass="52320">MKFKLLLITFFFTFFSYAQSEIYFYKDVESNLSIENIKDKEFKDQTKLVLDKHSNASYWFKIPKTDSNESYIFRIKSIRAGNAIAYKNSKEFPALKNQRYISFKFKRDAPFYIKVSSKFSAYFPVELKKEEVSIYNEKLQIFINGLYYGAAFLVIIFSINYYYFFKDIAFLHHTYLLISLVFTLVISDGIFYFFNAEEKSVESLILINYILLSFCTYKFTNSFLQLDIYLPRIKKVLKGLVGLVFLFVLLFIITKNIELYIFLNVLIFILLFTCWFLSIYLFKSNHHTKLFAFGYAIILFSGLDFFVLRNLGISLFQSNSINLKIGGFIQILILSFAVLFREKSLRKDNFYMKNEILIFSKEVKTLTEQKSKKSLNLNIENLSLREREVFSLIAVGKSNKQIASEVNISINTVKFHVKNIYEKLNIKSRKEVKTIEETIKTTFN</sequence>
<keyword evidence="2" id="KW-0238">DNA-binding</keyword>
<evidence type="ECO:0000256" key="3">
    <source>
        <dbReference type="ARBA" id="ARBA00023163"/>
    </source>
</evidence>
<dbReference type="InterPro" id="IPR000792">
    <property type="entry name" value="Tscrpt_reg_LuxR_C"/>
</dbReference>
<dbReference type="PANTHER" id="PTHR44688">
    <property type="entry name" value="DNA-BINDING TRANSCRIPTIONAL ACTIVATOR DEVR_DOSR"/>
    <property type="match status" value="1"/>
</dbReference>
<feature type="transmembrane region" description="Helical" evidence="4">
    <location>
        <begin position="321"/>
        <end position="340"/>
    </location>
</feature>
<dbReference type="KEGG" id="ten:LPB136_03110"/>
<organism evidence="6 7">
    <name type="scientific">Tenacibaculum todarodis</name>
    <dbReference type="NCBI Taxonomy" id="1850252"/>
    <lineage>
        <taxon>Bacteria</taxon>
        <taxon>Pseudomonadati</taxon>
        <taxon>Bacteroidota</taxon>
        <taxon>Flavobacteriia</taxon>
        <taxon>Flavobacteriales</taxon>
        <taxon>Flavobacteriaceae</taxon>
        <taxon>Tenacibaculum</taxon>
    </lineage>
</organism>
<dbReference type="InterPro" id="IPR016032">
    <property type="entry name" value="Sig_transdc_resp-reg_C-effctor"/>
</dbReference>
<dbReference type="PRINTS" id="PR00038">
    <property type="entry name" value="HTHLUXR"/>
</dbReference>
<feature type="transmembrane region" description="Helical" evidence="4">
    <location>
        <begin position="145"/>
        <end position="163"/>
    </location>
</feature>
<dbReference type="GO" id="GO:0006355">
    <property type="term" value="P:regulation of DNA-templated transcription"/>
    <property type="evidence" value="ECO:0007669"/>
    <property type="project" value="InterPro"/>
</dbReference>
<dbReference type="Pfam" id="PF00196">
    <property type="entry name" value="GerE"/>
    <property type="match status" value="1"/>
</dbReference>
<dbReference type="PANTHER" id="PTHR44688:SF16">
    <property type="entry name" value="DNA-BINDING TRANSCRIPTIONAL ACTIVATOR DEVR_DOSR"/>
    <property type="match status" value="1"/>
</dbReference>
<accession>A0A1L3JH31</accession>
<dbReference type="InterPro" id="IPR036388">
    <property type="entry name" value="WH-like_DNA-bd_sf"/>
</dbReference>
<dbReference type="EMBL" id="CP018155">
    <property type="protein sequence ID" value="APG64414.1"/>
    <property type="molecule type" value="Genomic_DNA"/>
</dbReference>
<gene>
    <name evidence="6" type="ORF">LPB136_03110</name>
</gene>
<dbReference type="PROSITE" id="PS50043">
    <property type="entry name" value="HTH_LUXR_2"/>
    <property type="match status" value="1"/>
</dbReference>
<dbReference type="PROSITE" id="PS00622">
    <property type="entry name" value="HTH_LUXR_1"/>
    <property type="match status" value="1"/>
</dbReference>
<feature type="transmembrane region" description="Helical" evidence="4">
    <location>
        <begin position="175"/>
        <end position="194"/>
    </location>
</feature>
<keyword evidence="1" id="KW-0805">Transcription regulation</keyword>
<name>A0A1L3JH31_9FLAO</name>
<dbReference type="Pfam" id="PF07695">
    <property type="entry name" value="7TMR-DISM_7TM"/>
    <property type="match status" value="1"/>
</dbReference>
<feature type="transmembrane region" description="Helical" evidence="4">
    <location>
        <begin position="236"/>
        <end position="253"/>
    </location>
</feature>
<dbReference type="SUPFAM" id="SSF46894">
    <property type="entry name" value="C-terminal effector domain of the bipartite response regulators"/>
    <property type="match status" value="1"/>
</dbReference>
<dbReference type="AlphaFoldDB" id="A0A1L3JH31"/>
<keyword evidence="4" id="KW-1133">Transmembrane helix</keyword>
<feature type="transmembrane region" description="Helical" evidence="4">
    <location>
        <begin position="259"/>
        <end position="278"/>
    </location>
</feature>
<proteinExistence type="predicted"/>
<keyword evidence="4" id="KW-0472">Membrane</keyword>
<dbReference type="InterPro" id="IPR011623">
    <property type="entry name" value="7TMR_DISM_rcpt_extracell_dom1"/>
</dbReference>